<dbReference type="RefSeq" id="WP_134844565.1">
    <property type="nucleotide sequence ID" value="NZ_DAWDDY010000052.1"/>
</dbReference>
<keyword evidence="3" id="KW-1185">Reference proteome</keyword>
<evidence type="ECO:0000313" key="3">
    <source>
        <dbReference type="Proteomes" id="UP000297872"/>
    </source>
</evidence>
<comment type="caution">
    <text evidence="2">The sequence shown here is derived from an EMBL/GenBank/DDBJ whole genome shotgun (WGS) entry which is preliminary data.</text>
</comment>
<sequence length="618" mass="71876">MDPITMMVASIGMQFFNNYANSKKNEEIQEKQREFQRAAAEHDFERMRKLQTESAKLALELEAEVHKERVEDINSNYDALLDNFAHSFAIQNWPLNVLPFVMKGESFGTLFNGTKSINLHCILTPSNCDWFNKNFYDDIDLRLEAEMNNNWNAQSTHPIVYYGGAWNRRSMVKGISVPNIVDLDDIELLRVKLKDVPVVVITPYFDPWLHFKVKLWGTGKDAEAPYRIDIPHGDEVEFSKRIFSYDYNKDEVDITEDFENTTVEEFVPYLECLIGFIADKYFWSMYGIPPNMRDITKKGNRSKFIVNNRSCQEFNYINCIDHTALKMHSAKDLIKLVSVCIEDVTESQTVETICNVLCQICNARLASNICNNNTLDDFLLSGYFGIADLELLEFLASVLNRYQSDNSKKLHSKLKELSQEIIDINNNETKHYFSHITLYDLLDFLLHNMDSNHEGDDTLVMDLRYEERIVSVYYTNSEFQESQLIKYKYRIDGLLVPKVLKKKSPKRLKIKINNIASFMSKISFECDVNIFHVTIDLKSIIKRCQDLVIDIKSCDLSIKNSIPKEIIKNTDSCLIDHLMYCEIKSNCDDDIVKQLFYYDSMEGEIRNKFSMSNKITLI</sequence>
<organism evidence="2 3">
    <name type="scientific">Segatella hominis</name>
    <dbReference type="NCBI Taxonomy" id="2518605"/>
    <lineage>
        <taxon>Bacteria</taxon>
        <taxon>Pseudomonadati</taxon>
        <taxon>Bacteroidota</taxon>
        <taxon>Bacteroidia</taxon>
        <taxon>Bacteroidales</taxon>
        <taxon>Prevotellaceae</taxon>
        <taxon>Segatella</taxon>
    </lineage>
</organism>
<accession>A0A4Y8UQZ8</accession>
<feature type="coiled-coil region" evidence="1">
    <location>
        <begin position="21"/>
        <end position="83"/>
    </location>
</feature>
<name>A0A4Y8UQZ8_9BACT</name>
<proteinExistence type="predicted"/>
<dbReference type="Proteomes" id="UP000297872">
    <property type="component" value="Unassembled WGS sequence"/>
</dbReference>
<evidence type="ECO:0000256" key="1">
    <source>
        <dbReference type="SAM" id="Coils"/>
    </source>
</evidence>
<dbReference type="EMBL" id="SGVY01000071">
    <property type="protein sequence ID" value="TFH70902.1"/>
    <property type="molecule type" value="Genomic_DNA"/>
</dbReference>
<keyword evidence="1" id="KW-0175">Coiled coil</keyword>
<evidence type="ECO:0000313" key="2">
    <source>
        <dbReference type="EMBL" id="TFH70902.1"/>
    </source>
</evidence>
<dbReference type="AlphaFoldDB" id="A0A4Y8UQZ8"/>
<dbReference type="GeneID" id="302996745"/>
<protein>
    <submittedName>
        <fullName evidence="2">Uncharacterized protein</fullName>
    </submittedName>
</protein>
<reference evidence="2 3" key="1">
    <citation type="submission" date="2019-02" db="EMBL/GenBank/DDBJ databases">
        <title>Draft Genome Sequence of the Prevotella sp. BCRC 81118, Isolated from Human Feces.</title>
        <authorList>
            <person name="Huang C.-H."/>
        </authorList>
    </citation>
    <scope>NUCLEOTIDE SEQUENCE [LARGE SCALE GENOMIC DNA]</scope>
    <source>
        <strain evidence="2 3">BCRC 81118</strain>
    </source>
</reference>
<gene>
    <name evidence="2" type="ORF">EXN75_15905</name>
</gene>
<dbReference type="OrthoDB" id="9998023at2"/>